<organism evidence="1 2">
    <name type="scientific">Candidatus Falkowbacteria bacterium RIFOXYD2_FULL_34_120</name>
    <dbReference type="NCBI Taxonomy" id="1798007"/>
    <lineage>
        <taxon>Bacteria</taxon>
        <taxon>Candidatus Falkowiibacteriota</taxon>
    </lineage>
</organism>
<dbReference type="EMBL" id="MFGO01000008">
    <property type="protein sequence ID" value="OGF41574.1"/>
    <property type="molecule type" value="Genomic_DNA"/>
</dbReference>
<name>A0A1F5TS35_9BACT</name>
<dbReference type="Proteomes" id="UP000177579">
    <property type="component" value="Unassembled WGS sequence"/>
</dbReference>
<proteinExistence type="predicted"/>
<sequence length="84" mass="9257">MKNKTIIKAAGLLSGNHNINGSFNNRGTNGNFWSSSENGSNAWYRNLNSSNAGVNRNNADKGNGLSVRCLKDWCVDMRCLMFND</sequence>
<reference evidence="1 2" key="1">
    <citation type="journal article" date="2016" name="Nat. Commun.">
        <title>Thousands of microbial genomes shed light on interconnected biogeochemical processes in an aquifer system.</title>
        <authorList>
            <person name="Anantharaman K."/>
            <person name="Brown C.T."/>
            <person name="Hug L.A."/>
            <person name="Sharon I."/>
            <person name="Castelle C.J."/>
            <person name="Probst A.J."/>
            <person name="Thomas B.C."/>
            <person name="Singh A."/>
            <person name="Wilkins M.J."/>
            <person name="Karaoz U."/>
            <person name="Brodie E.L."/>
            <person name="Williams K.H."/>
            <person name="Hubbard S.S."/>
            <person name="Banfield J.F."/>
        </authorList>
    </citation>
    <scope>NUCLEOTIDE SEQUENCE [LARGE SCALE GENOMIC DNA]</scope>
</reference>
<evidence type="ECO:0000313" key="2">
    <source>
        <dbReference type="Proteomes" id="UP000177579"/>
    </source>
</evidence>
<comment type="caution">
    <text evidence="1">The sequence shown here is derived from an EMBL/GenBank/DDBJ whole genome shotgun (WGS) entry which is preliminary data.</text>
</comment>
<dbReference type="AlphaFoldDB" id="A0A1F5TS35"/>
<gene>
    <name evidence="1" type="ORF">A2531_02710</name>
</gene>
<accession>A0A1F5TS35</accession>
<protein>
    <submittedName>
        <fullName evidence="1">Uncharacterized protein</fullName>
    </submittedName>
</protein>
<evidence type="ECO:0000313" key="1">
    <source>
        <dbReference type="EMBL" id="OGF41574.1"/>
    </source>
</evidence>